<dbReference type="AlphaFoldDB" id="A0A4R2P2Q5"/>
<feature type="domain" description="ATPase BadF/BadG/BcrA/BcrD type" evidence="1">
    <location>
        <begin position="8"/>
        <end position="275"/>
    </location>
</feature>
<protein>
    <submittedName>
        <fullName evidence="2">N-acetylglucosamine kinase-like BadF-type ATPase</fullName>
    </submittedName>
</protein>
<accession>A0A4R2P2Q5</accession>
<dbReference type="EMBL" id="SLXK01000015">
    <property type="protein sequence ID" value="TCP28857.1"/>
    <property type="molecule type" value="Genomic_DNA"/>
</dbReference>
<keyword evidence="2" id="KW-0808">Transferase</keyword>
<dbReference type="GO" id="GO:0016301">
    <property type="term" value="F:kinase activity"/>
    <property type="evidence" value="ECO:0007669"/>
    <property type="project" value="UniProtKB-KW"/>
</dbReference>
<proteinExistence type="predicted"/>
<gene>
    <name evidence="2" type="ORF">EV207_11593</name>
</gene>
<sequence>MTSYFLAIDGGGTKTDVALFDSDGRVLNRIVGESTNPNAISGDQVAKNFTGIFNGLFNNHPVPIAYCFAGMSGCGHVKQKAMMKDYIRAALPVPCKEIEIENDAINALWSGTDGGPGFVVIAGTGTIAYGRNESGEDFRIGGWGHLVGDEGSGYDIGKEAVRAMLRAYDRRQGPTDLTARLTSHFRIQHVPDVIPIIYHSPKQELANLVSIVDETARLGDKTAAAIIERSASALIELIETGISMSSDKSDPEIVLTGGLWKSSMLRRNVIEHFTNHFIFPKCPPVYGSMVGALNKLENNDIILQRLKGYFA</sequence>
<evidence type="ECO:0000313" key="2">
    <source>
        <dbReference type="EMBL" id="TCP28857.1"/>
    </source>
</evidence>
<evidence type="ECO:0000313" key="3">
    <source>
        <dbReference type="Proteomes" id="UP000295416"/>
    </source>
</evidence>
<dbReference type="Pfam" id="PF01869">
    <property type="entry name" value="BcrAD_BadFG"/>
    <property type="match status" value="1"/>
</dbReference>
<dbReference type="PANTHER" id="PTHR43190:SF3">
    <property type="entry name" value="N-ACETYL-D-GLUCOSAMINE KINASE"/>
    <property type="match status" value="1"/>
</dbReference>
<dbReference type="PANTHER" id="PTHR43190">
    <property type="entry name" value="N-ACETYL-D-GLUCOSAMINE KINASE"/>
    <property type="match status" value="1"/>
</dbReference>
<organism evidence="2 3">
    <name type="scientific">Scopulibacillus darangshiensis</name>
    <dbReference type="NCBI Taxonomy" id="442528"/>
    <lineage>
        <taxon>Bacteria</taxon>
        <taxon>Bacillati</taxon>
        <taxon>Bacillota</taxon>
        <taxon>Bacilli</taxon>
        <taxon>Bacillales</taxon>
        <taxon>Sporolactobacillaceae</taxon>
        <taxon>Scopulibacillus</taxon>
    </lineage>
</organism>
<dbReference type="CDD" id="cd24007">
    <property type="entry name" value="ASKHA_NBD_eukNAGK-like"/>
    <property type="match status" value="1"/>
</dbReference>
<evidence type="ECO:0000259" key="1">
    <source>
        <dbReference type="Pfam" id="PF01869"/>
    </source>
</evidence>
<reference evidence="2 3" key="1">
    <citation type="submission" date="2019-03" db="EMBL/GenBank/DDBJ databases">
        <title>Genomic Encyclopedia of Type Strains, Phase IV (KMG-IV): sequencing the most valuable type-strain genomes for metagenomic binning, comparative biology and taxonomic classification.</title>
        <authorList>
            <person name="Goeker M."/>
        </authorList>
    </citation>
    <scope>NUCLEOTIDE SEQUENCE [LARGE SCALE GENOMIC DNA]</scope>
    <source>
        <strain evidence="2 3">DSM 19377</strain>
    </source>
</reference>
<dbReference type="InterPro" id="IPR052519">
    <property type="entry name" value="Euk-type_GlcNAc_Kinase"/>
</dbReference>
<dbReference type="InterPro" id="IPR043129">
    <property type="entry name" value="ATPase_NBD"/>
</dbReference>
<comment type="caution">
    <text evidence="2">The sequence shown here is derived from an EMBL/GenBank/DDBJ whole genome shotgun (WGS) entry which is preliminary data.</text>
</comment>
<dbReference type="Proteomes" id="UP000295416">
    <property type="component" value="Unassembled WGS sequence"/>
</dbReference>
<dbReference type="SUPFAM" id="SSF53067">
    <property type="entry name" value="Actin-like ATPase domain"/>
    <property type="match status" value="2"/>
</dbReference>
<name>A0A4R2P2Q5_9BACL</name>
<keyword evidence="3" id="KW-1185">Reference proteome</keyword>
<keyword evidence="2" id="KW-0418">Kinase</keyword>
<dbReference type="Gene3D" id="3.30.420.40">
    <property type="match status" value="2"/>
</dbReference>
<dbReference type="RefSeq" id="WP_165886920.1">
    <property type="nucleotide sequence ID" value="NZ_SLXK01000015.1"/>
</dbReference>
<dbReference type="InterPro" id="IPR002731">
    <property type="entry name" value="ATPase_BadF"/>
</dbReference>